<dbReference type="Gene3D" id="1.10.260.40">
    <property type="entry name" value="lambda repressor-like DNA-binding domains"/>
    <property type="match status" value="1"/>
</dbReference>
<dbReference type="InterPro" id="IPR001387">
    <property type="entry name" value="Cro/C1-type_HTH"/>
</dbReference>
<dbReference type="EMBL" id="VLLL01000005">
    <property type="protein sequence ID" value="TWJ15747.1"/>
    <property type="molecule type" value="Genomic_DNA"/>
</dbReference>
<sequence>MASSPEYAKFLGNRLRDIRIQQGLSLQGVEDKSGGKWKAVVIGSYERGDRAITVARLAELAVFYRVPVAELLPDGAPLPVEPGSKLTLDLAALYDHSSPELTHVARYARGIQQRRGDYNGRILSIRADDLAALAIIYDTTPSQLLEKLSELGVLISDPAKFFAELKENAE</sequence>
<dbReference type="Pfam" id="PF21179">
    <property type="entry name" value="BldD-like_C"/>
    <property type="match status" value="1"/>
</dbReference>
<dbReference type="Proteomes" id="UP000321617">
    <property type="component" value="Unassembled WGS sequence"/>
</dbReference>
<dbReference type="CDD" id="cd16837">
    <property type="entry name" value="BldD_C_like"/>
    <property type="match status" value="1"/>
</dbReference>
<dbReference type="OrthoDB" id="5183072at2"/>
<dbReference type="SUPFAM" id="SSF47413">
    <property type="entry name" value="lambda repressor-like DNA-binding domains"/>
    <property type="match status" value="1"/>
</dbReference>
<proteinExistence type="predicted"/>
<accession>A0A562VD46</accession>
<dbReference type="InterPro" id="IPR037664">
    <property type="entry name" value="BldD_C"/>
</dbReference>
<dbReference type="CDD" id="cd00093">
    <property type="entry name" value="HTH_XRE"/>
    <property type="match status" value="1"/>
</dbReference>
<dbReference type="RefSeq" id="WP_147134945.1">
    <property type="nucleotide sequence ID" value="NZ_BAABIJ010000001.1"/>
</dbReference>
<organism evidence="2 3">
    <name type="scientific">Stackebrandtia albiflava</name>
    <dbReference type="NCBI Taxonomy" id="406432"/>
    <lineage>
        <taxon>Bacteria</taxon>
        <taxon>Bacillati</taxon>
        <taxon>Actinomycetota</taxon>
        <taxon>Actinomycetes</taxon>
        <taxon>Glycomycetales</taxon>
        <taxon>Glycomycetaceae</taxon>
        <taxon>Stackebrandtia</taxon>
    </lineage>
</organism>
<dbReference type="Gene3D" id="1.10.10.1930">
    <property type="match status" value="1"/>
</dbReference>
<dbReference type="GO" id="GO:0003677">
    <property type="term" value="F:DNA binding"/>
    <property type="evidence" value="ECO:0007669"/>
    <property type="project" value="InterPro"/>
</dbReference>
<name>A0A562VD46_9ACTN</name>
<reference evidence="2 3" key="1">
    <citation type="journal article" date="2013" name="Stand. Genomic Sci.">
        <title>Genomic Encyclopedia of Type Strains, Phase I: The one thousand microbial genomes (KMG-I) project.</title>
        <authorList>
            <person name="Kyrpides N.C."/>
            <person name="Woyke T."/>
            <person name="Eisen J.A."/>
            <person name="Garrity G."/>
            <person name="Lilburn T.G."/>
            <person name="Beck B.J."/>
            <person name="Whitman W.B."/>
            <person name="Hugenholtz P."/>
            <person name="Klenk H.P."/>
        </authorList>
    </citation>
    <scope>NUCLEOTIDE SEQUENCE [LARGE SCALE GENOMIC DNA]</scope>
    <source>
        <strain evidence="2 3">DSM 45044</strain>
    </source>
</reference>
<dbReference type="Pfam" id="PF01381">
    <property type="entry name" value="HTH_3"/>
    <property type="match status" value="1"/>
</dbReference>
<evidence type="ECO:0000313" key="2">
    <source>
        <dbReference type="EMBL" id="TWJ15747.1"/>
    </source>
</evidence>
<protein>
    <submittedName>
        <fullName evidence="2">Helix-turn-helix protein</fullName>
    </submittedName>
</protein>
<dbReference type="PROSITE" id="PS50943">
    <property type="entry name" value="HTH_CROC1"/>
    <property type="match status" value="1"/>
</dbReference>
<dbReference type="InterPro" id="IPR038099">
    <property type="entry name" value="BldD-like_C_sf"/>
</dbReference>
<keyword evidence="3" id="KW-1185">Reference proteome</keyword>
<evidence type="ECO:0000313" key="3">
    <source>
        <dbReference type="Proteomes" id="UP000321617"/>
    </source>
</evidence>
<dbReference type="AlphaFoldDB" id="A0A562VD46"/>
<dbReference type="SMART" id="SM00530">
    <property type="entry name" value="HTH_XRE"/>
    <property type="match status" value="1"/>
</dbReference>
<evidence type="ECO:0000259" key="1">
    <source>
        <dbReference type="PROSITE" id="PS50943"/>
    </source>
</evidence>
<feature type="domain" description="HTH cro/C1-type" evidence="1">
    <location>
        <begin position="15"/>
        <end position="71"/>
    </location>
</feature>
<dbReference type="InterPro" id="IPR010982">
    <property type="entry name" value="Lambda_DNA-bd_dom_sf"/>
</dbReference>
<gene>
    <name evidence="2" type="ORF">LX16_1461</name>
</gene>
<dbReference type="GO" id="GO:0045892">
    <property type="term" value="P:negative regulation of DNA-templated transcription"/>
    <property type="evidence" value="ECO:0007669"/>
    <property type="project" value="InterPro"/>
</dbReference>
<comment type="caution">
    <text evidence="2">The sequence shown here is derived from an EMBL/GenBank/DDBJ whole genome shotgun (WGS) entry which is preliminary data.</text>
</comment>